<sequence length="46" mass="5350">MLSVKNGGSSGTFGAQVQIEDPKRLEIEKQIEQDEQKDRNRKKRYN</sequence>
<evidence type="ECO:0000313" key="3">
    <source>
        <dbReference type="Proteomes" id="UP000593561"/>
    </source>
</evidence>
<feature type="region of interest" description="Disordered" evidence="1">
    <location>
        <begin position="1"/>
        <end position="46"/>
    </location>
</feature>
<proteinExistence type="predicted"/>
<evidence type="ECO:0000256" key="1">
    <source>
        <dbReference type="SAM" id="MobiDB-lite"/>
    </source>
</evidence>
<keyword evidence="3" id="KW-1185">Reference proteome</keyword>
<protein>
    <submittedName>
        <fullName evidence="2">Uncharacterized protein</fullName>
    </submittedName>
</protein>
<evidence type="ECO:0000313" key="2">
    <source>
        <dbReference type="EMBL" id="MBA0625491.1"/>
    </source>
</evidence>
<name>A0A7J8SHE2_GOSDV</name>
<organism evidence="2 3">
    <name type="scientific">Gossypium davidsonii</name>
    <name type="common">Davidson's cotton</name>
    <name type="synonym">Gossypium klotzschianum subsp. davidsonii</name>
    <dbReference type="NCBI Taxonomy" id="34287"/>
    <lineage>
        <taxon>Eukaryota</taxon>
        <taxon>Viridiplantae</taxon>
        <taxon>Streptophyta</taxon>
        <taxon>Embryophyta</taxon>
        <taxon>Tracheophyta</taxon>
        <taxon>Spermatophyta</taxon>
        <taxon>Magnoliopsida</taxon>
        <taxon>eudicotyledons</taxon>
        <taxon>Gunneridae</taxon>
        <taxon>Pentapetalae</taxon>
        <taxon>rosids</taxon>
        <taxon>malvids</taxon>
        <taxon>Malvales</taxon>
        <taxon>Malvaceae</taxon>
        <taxon>Malvoideae</taxon>
        <taxon>Gossypium</taxon>
    </lineage>
</organism>
<dbReference type="Proteomes" id="UP000593561">
    <property type="component" value="Unassembled WGS sequence"/>
</dbReference>
<dbReference type="AlphaFoldDB" id="A0A7J8SHE2"/>
<gene>
    <name evidence="2" type="ORF">Godav_010681</name>
</gene>
<feature type="compositionally biased region" description="Basic and acidic residues" evidence="1">
    <location>
        <begin position="20"/>
        <end position="38"/>
    </location>
</feature>
<dbReference type="EMBL" id="JABFAC010000009">
    <property type="protein sequence ID" value="MBA0625491.1"/>
    <property type="molecule type" value="Genomic_DNA"/>
</dbReference>
<comment type="caution">
    <text evidence="2">The sequence shown here is derived from an EMBL/GenBank/DDBJ whole genome shotgun (WGS) entry which is preliminary data.</text>
</comment>
<accession>A0A7J8SHE2</accession>
<reference evidence="2 3" key="1">
    <citation type="journal article" date="2019" name="Genome Biol. Evol.">
        <title>Insights into the evolution of the New World diploid cottons (Gossypium, subgenus Houzingenia) based on genome sequencing.</title>
        <authorList>
            <person name="Grover C.E."/>
            <person name="Arick M.A. 2nd"/>
            <person name="Thrash A."/>
            <person name="Conover J.L."/>
            <person name="Sanders W.S."/>
            <person name="Peterson D.G."/>
            <person name="Frelichowski J.E."/>
            <person name="Scheffler J.A."/>
            <person name="Scheffler B.E."/>
            <person name="Wendel J.F."/>
        </authorList>
    </citation>
    <scope>NUCLEOTIDE SEQUENCE [LARGE SCALE GENOMIC DNA]</scope>
    <source>
        <strain evidence="2">27</strain>
        <tissue evidence="2">Leaf</tissue>
    </source>
</reference>
<feature type="non-terminal residue" evidence="2">
    <location>
        <position position="46"/>
    </location>
</feature>